<evidence type="ECO:0008006" key="5">
    <source>
        <dbReference type="Google" id="ProtNLM"/>
    </source>
</evidence>
<feature type="region of interest" description="Disordered" evidence="1">
    <location>
        <begin position="71"/>
        <end position="168"/>
    </location>
</feature>
<feature type="transmembrane region" description="Helical" evidence="2">
    <location>
        <begin position="38"/>
        <end position="54"/>
    </location>
</feature>
<keyword evidence="2" id="KW-0472">Membrane</keyword>
<proteinExistence type="predicted"/>
<sequence length="260" mass="28462">MSRPLFCVAGIALLALLVALTAAVLRLLLLVVHLVTPRYTLMLGSLAFALWFGVSRRQRCARGFYSCSQKVATTPPSETESEDDENEATAGRVSSGSATLVANGSAAPSPFSSVGQDKRLVDVRTRRDPLDDVQQQRRPSRPRSSSAADDIRSSLVPAGSTDSCSRVDAEELEPKRVALRRRADTSMTTTTGSTLKQPERMRRATFMSKQDPHVAAARRLSSDRLENTLGSDGYWIGDFSMQRRVVSRRSYTTSPRPTAL</sequence>
<keyword evidence="4" id="KW-1185">Reference proteome</keyword>
<comment type="caution">
    <text evidence="3">The sequence shown here is derived from an EMBL/GenBank/DDBJ whole genome shotgun (WGS) entry which is preliminary data.</text>
</comment>
<dbReference type="EMBL" id="CANTFL010000251">
    <property type="protein sequence ID" value="CAI5719888.1"/>
    <property type="molecule type" value="Genomic_DNA"/>
</dbReference>
<dbReference type="AlphaFoldDB" id="A0AAV0TE64"/>
<keyword evidence="2" id="KW-0812">Transmembrane</keyword>
<name>A0AAV0TE64_HYABA</name>
<organism evidence="3 4">
    <name type="scientific">Hyaloperonospora brassicae</name>
    <name type="common">Brassica downy mildew</name>
    <name type="synonym">Peronospora brassicae</name>
    <dbReference type="NCBI Taxonomy" id="162125"/>
    <lineage>
        <taxon>Eukaryota</taxon>
        <taxon>Sar</taxon>
        <taxon>Stramenopiles</taxon>
        <taxon>Oomycota</taxon>
        <taxon>Peronosporomycetes</taxon>
        <taxon>Peronosporales</taxon>
        <taxon>Peronosporaceae</taxon>
        <taxon>Hyaloperonospora</taxon>
    </lineage>
</organism>
<keyword evidence="2" id="KW-1133">Transmembrane helix</keyword>
<evidence type="ECO:0000256" key="1">
    <source>
        <dbReference type="SAM" id="MobiDB-lite"/>
    </source>
</evidence>
<reference evidence="3" key="1">
    <citation type="submission" date="2022-12" db="EMBL/GenBank/DDBJ databases">
        <authorList>
            <person name="Webb A."/>
        </authorList>
    </citation>
    <scope>NUCLEOTIDE SEQUENCE</scope>
    <source>
        <strain evidence="3">Hp1</strain>
    </source>
</reference>
<accession>A0AAV0TE64</accession>
<dbReference type="Proteomes" id="UP001162031">
    <property type="component" value="Unassembled WGS sequence"/>
</dbReference>
<evidence type="ECO:0000313" key="3">
    <source>
        <dbReference type="EMBL" id="CAI5719888.1"/>
    </source>
</evidence>
<protein>
    <recommendedName>
        <fullName evidence="5">RxLR effector candidate protein</fullName>
    </recommendedName>
</protein>
<evidence type="ECO:0000256" key="2">
    <source>
        <dbReference type="SAM" id="Phobius"/>
    </source>
</evidence>
<gene>
    <name evidence="3" type="ORF">HBR001_LOCUS2278</name>
</gene>
<feature type="compositionally biased region" description="Basic and acidic residues" evidence="1">
    <location>
        <begin position="116"/>
        <end position="130"/>
    </location>
</feature>
<feature type="compositionally biased region" description="Polar residues" evidence="1">
    <location>
        <begin position="92"/>
        <end position="102"/>
    </location>
</feature>
<evidence type="ECO:0000313" key="4">
    <source>
        <dbReference type="Proteomes" id="UP001162031"/>
    </source>
</evidence>